<name>A0A840ELM2_9ACTN</name>
<dbReference type="AlphaFoldDB" id="A0A840ELM2"/>
<comment type="caution">
    <text evidence="2">The sequence shown here is derived from an EMBL/GenBank/DDBJ whole genome shotgun (WGS) entry which is preliminary data.</text>
</comment>
<dbReference type="Proteomes" id="UP000551501">
    <property type="component" value="Unassembled WGS sequence"/>
</dbReference>
<dbReference type="RefSeq" id="WP_183368799.1">
    <property type="nucleotide sequence ID" value="NZ_BAABHL010000113.1"/>
</dbReference>
<protein>
    <recommendedName>
        <fullName evidence="1">ER-bound oxygenase mpaB/mpaB'/Rubber oxygenase catalytic domain-containing protein</fullName>
    </recommendedName>
</protein>
<dbReference type="GO" id="GO:0016491">
    <property type="term" value="F:oxidoreductase activity"/>
    <property type="evidence" value="ECO:0007669"/>
    <property type="project" value="InterPro"/>
</dbReference>
<dbReference type="InterPro" id="IPR018713">
    <property type="entry name" value="MPAB/Lcp_cat_dom"/>
</dbReference>
<evidence type="ECO:0000313" key="3">
    <source>
        <dbReference type="Proteomes" id="UP000551501"/>
    </source>
</evidence>
<reference evidence="2 3" key="1">
    <citation type="submission" date="2020-08" db="EMBL/GenBank/DDBJ databases">
        <title>Sequencing the genomes of 1000 actinobacteria strains.</title>
        <authorList>
            <person name="Klenk H.-P."/>
        </authorList>
    </citation>
    <scope>NUCLEOTIDE SEQUENCE [LARGE SCALE GENOMIC DNA]</scope>
    <source>
        <strain evidence="2 3">DSM 45298</strain>
    </source>
</reference>
<dbReference type="Pfam" id="PF09995">
    <property type="entry name" value="MPAB_Lcp_cat"/>
    <property type="match status" value="1"/>
</dbReference>
<dbReference type="InterPro" id="IPR046366">
    <property type="entry name" value="MPAB"/>
</dbReference>
<proteinExistence type="predicted"/>
<sequence length="293" mass="33871">MFNPDRNAGLDPHHDFVEIYRNMSLLDFPWDVNQALSFALFRTYAVPSVGRVLSDSQGFDDTQKRYDDTGLLLEVPLRQGFSAPEAKSALRRINQMHRSYDITNDDMLYVLATFVVVPKRWIDDYGWRRFTYDEVVAATNYYRELGRHMNIKDIPGTYDEFEKLLDSYEAEHFAYDAGGRRVADMTFELLTTFYPKLVRPAVRVFSRALMDDALLAAFRYKKPSPPVTSLSRRALRARGRVVRVLPPRRRVKGFGDSHRMKTYPDGYEIEKMGTFPTGCPVKHLSAVEEKVDA</sequence>
<dbReference type="PANTHER" id="PTHR36124:SF1">
    <property type="entry name" value="ER-BOUND OXYGENASE MPAB_MPAB'_RUBBER OXYGENASE CATALYTIC DOMAIN-CONTAINING PROTEIN"/>
    <property type="match status" value="1"/>
</dbReference>
<gene>
    <name evidence="2" type="ORF">BKA16_000177</name>
</gene>
<evidence type="ECO:0000313" key="2">
    <source>
        <dbReference type="EMBL" id="MBB4133625.1"/>
    </source>
</evidence>
<dbReference type="EMBL" id="JACIFP010000001">
    <property type="protein sequence ID" value="MBB4133625.1"/>
    <property type="molecule type" value="Genomic_DNA"/>
</dbReference>
<evidence type="ECO:0000259" key="1">
    <source>
        <dbReference type="Pfam" id="PF09995"/>
    </source>
</evidence>
<feature type="domain" description="ER-bound oxygenase mpaB/mpaB'/Rubber oxygenase catalytic" evidence="1">
    <location>
        <begin position="44"/>
        <end position="243"/>
    </location>
</feature>
<organism evidence="2 3">
    <name type="scientific">Gordonia humi</name>
    <dbReference type="NCBI Taxonomy" id="686429"/>
    <lineage>
        <taxon>Bacteria</taxon>
        <taxon>Bacillati</taxon>
        <taxon>Actinomycetota</taxon>
        <taxon>Actinomycetes</taxon>
        <taxon>Mycobacteriales</taxon>
        <taxon>Gordoniaceae</taxon>
        <taxon>Gordonia</taxon>
    </lineage>
</organism>
<dbReference type="PANTHER" id="PTHR36124">
    <property type="match status" value="1"/>
</dbReference>
<keyword evidence="3" id="KW-1185">Reference proteome</keyword>
<accession>A0A840ELM2</accession>